<name>A0ABW1DQD7_9ACTN</name>
<dbReference type="InterPro" id="IPR003776">
    <property type="entry name" value="YcaO-like_dom"/>
</dbReference>
<dbReference type="Gene3D" id="3.30.160.660">
    <property type="match status" value="1"/>
</dbReference>
<dbReference type="PANTHER" id="PTHR37809">
    <property type="entry name" value="RIBOSOMAL PROTEIN S12 METHYLTHIOTRANSFERASE ACCESSORY FACTOR YCAO"/>
    <property type="match status" value="1"/>
</dbReference>
<protein>
    <submittedName>
        <fullName evidence="2">TOMM leader peptide-binding protein</fullName>
    </submittedName>
</protein>
<dbReference type="Proteomes" id="UP001596180">
    <property type="component" value="Unassembled WGS sequence"/>
</dbReference>
<dbReference type="InterPro" id="IPR027624">
    <property type="entry name" value="TOMM_cyclo_SagD"/>
</dbReference>
<sequence length="644" mass="70002">MTVDLTEAAAEPREDACRRFAEDLRRTLRDLPALPGRPVPDIGVGALGVRDAFTDTGDAPDTVLPVHLYGRQAVIGPWPAEGRAGCAVCLRRRWQGVRSVGLREGLELRGGTREAGPWPYLVPFAAQAVAALIARLAEAGPDGDAPFPDVWLMNLDDLTVRHHSLVPEPDCPRCGTPEPMTAGSAALSLRPAPKYRPGVSRVRPLDDYGLRVDAFANPHWGAIGPSVVCDVTSPTTSATVGCFSSRSGDYLRETFWGGHADTYHDSTRIGVLEGLERFAGMRARGRAVTLTAALDDLGPDAVDPRETGLYTDDFHRANPWVPPFTPDRAIPWVWGWSLRDGRPRPVPEILAFYHKPGIEHRFVQESSNGCASGGSLEEAVLSGLMEVLERDAFLLAWHGMQPLREIDPSTSTDPRTRFMVDRMALYGYRARFFDTRITFPVPVITGVAERFDGGPARMCFGAGASLDPEAALAAALCEIATDSVQLPQRFERDAAGYLAMAADYEKITSLHDHPLVYAVPEMGRHADFLLRQSAPARPLGVADLAWSRADGSGPDVRDDLLAAVEAVTSAGFDVVAVDQTTPEQRALGLYTVKVLVPGLLPLDFGWSRQRARHMPRMRTALREAGLRADDLTEAGLNPGPHPFP</sequence>
<gene>
    <name evidence="2" type="ORF">ACFPZI_00525</name>
</gene>
<dbReference type="Gene3D" id="3.40.50.720">
    <property type="entry name" value="NAD(P)-binding Rossmann-like Domain"/>
    <property type="match status" value="1"/>
</dbReference>
<evidence type="ECO:0000313" key="3">
    <source>
        <dbReference type="Proteomes" id="UP001596180"/>
    </source>
</evidence>
<accession>A0ABW1DQD7</accession>
<proteinExistence type="predicted"/>
<comment type="caution">
    <text evidence="2">The sequence shown here is derived from an EMBL/GenBank/DDBJ whole genome shotgun (WGS) entry which is preliminary data.</text>
</comment>
<reference evidence="3" key="1">
    <citation type="journal article" date="2019" name="Int. J. Syst. Evol. Microbiol.">
        <title>The Global Catalogue of Microorganisms (GCM) 10K type strain sequencing project: providing services to taxonomists for standard genome sequencing and annotation.</title>
        <authorList>
            <consortium name="The Broad Institute Genomics Platform"/>
            <consortium name="The Broad Institute Genome Sequencing Center for Infectious Disease"/>
            <person name="Wu L."/>
            <person name="Ma J."/>
        </authorList>
    </citation>
    <scope>NUCLEOTIDE SEQUENCE [LARGE SCALE GENOMIC DNA]</scope>
    <source>
        <strain evidence="3">JCM 10411</strain>
    </source>
</reference>
<dbReference type="Pfam" id="PF02624">
    <property type="entry name" value="YcaO"/>
    <property type="match status" value="1"/>
</dbReference>
<dbReference type="Gene3D" id="3.30.40.250">
    <property type="match status" value="1"/>
</dbReference>
<organism evidence="2 3">
    <name type="scientific">Streptomyces chlorus</name>
    <dbReference type="NCBI Taxonomy" id="887452"/>
    <lineage>
        <taxon>Bacteria</taxon>
        <taxon>Bacillati</taxon>
        <taxon>Actinomycetota</taxon>
        <taxon>Actinomycetes</taxon>
        <taxon>Kitasatosporales</taxon>
        <taxon>Streptomycetaceae</taxon>
        <taxon>Streptomyces</taxon>
    </lineage>
</organism>
<evidence type="ECO:0000313" key="2">
    <source>
        <dbReference type="EMBL" id="MFC5850375.1"/>
    </source>
</evidence>
<dbReference type="EMBL" id="JBHSOA010000003">
    <property type="protein sequence ID" value="MFC5850375.1"/>
    <property type="molecule type" value="Genomic_DNA"/>
</dbReference>
<feature type="domain" description="YcaO" evidence="1">
    <location>
        <begin position="258"/>
        <end position="644"/>
    </location>
</feature>
<dbReference type="PANTHER" id="PTHR37809:SF1">
    <property type="entry name" value="RIBOSOMAL PROTEIN S12 METHYLTHIOTRANSFERASE ACCESSORY FACTOR YCAO"/>
    <property type="match status" value="1"/>
</dbReference>
<dbReference type="Gene3D" id="3.30.1330.230">
    <property type="match status" value="1"/>
</dbReference>
<dbReference type="RefSeq" id="WP_381356589.1">
    <property type="nucleotide sequence ID" value="NZ_JBHSOA010000003.1"/>
</dbReference>
<keyword evidence="3" id="KW-1185">Reference proteome</keyword>
<evidence type="ECO:0000259" key="1">
    <source>
        <dbReference type="PROSITE" id="PS51664"/>
    </source>
</evidence>
<dbReference type="InterPro" id="IPR022291">
    <property type="entry name" value="Bacteriocin_synth_cyclodeHase"/>
</dbReference>
<dbReference type="PROSITE" id="PS51664">
    <property type="entry name" value="YCAO"/>
    <property type="match status" value="1"/>
</dbReference>
<dbReference type="NCBIfam" id="TIGR03604">
    <property type="entry name" value="TOMM_cyclo_SagD"/>
    <property type="match status" value="1"/>
</dbReference>
<dbReference type="NCBIfam" id="TIGR03882">
    <property type="entry name" value="cyclo_dehyd_2"/>
    <property type="match status" value="1"/>
</dbReference>